<sequence>MESITDKLMVKTQSKRYINDKDGKEKLMATHADIGATFEKNSFGSCKKLNNGPCAPVVTKWEGFYDQIIVEDNNGKALLEDSQANCAVSNAPSITRWYSLRC</sequence>
<dbReference type="InterPro" id="IPR025460">
    <property type="entry name" value="DUF4280"/>
</dbReference>
<protein>
    <submittedName>
        <fullName evidence="1">DUF4280 domain-containing protein</fullName>
    </submittedName>
</protein>
<reference evidence="2" key="1">
    <citation type="submission" date="2018-11" db="EMBL/GenBank/DDBJ databases">
        <title>Proposal to divide the Flavobacteriaceae and reorganize its genera based on Amino Acid Identity values calculated from whole genome sequences.</title>
        <authorList>
            <person name="Nicholson A.C."/>
            <person name="Gulvik C.A."/>
            <person name="Whitney A.M."/>
            <person name="Humrighouse B.W."/>
            <person name="Bell M."/>
            <person name="Holmes B."/>
            <person name="Steigerwalt A.G."/>
            <person name="Villarma A."/>
            <person name="Sheth M."/>
            <person name="Batra D."/>
            <person name="Pryor J."/>
            <person name="Bernardet J.-F."/>
            <person name="Hugo C."/>
            <person name="Kampfer P."/>
            <person name="Newman J."/>
            <person name="McQuiston J.R."/>
        </authorList>
    </citation>
    <scope>NUCLEOTIDE SEQUENCE [LARGE SCALE GENOMIC DNA]</scope>
    <source>
        <strain evidence="2">G0229</strain>
    </source>
</reference>
<dbReference type="Pfam" id="PF14107">
    <property type="entry name" value="DUF4280"/>
    <property type="match status" value="1"/>
</dbReference>
<dbReference type="KEGG" id="cben:EG339_18825"/>
<evidence type="ECO:0000313" key="1">
    <source>
        <dbReference type="EMBL" id="AZB26494.1"/>
    </source>
</evidence>
<proteinExistence type="predicted"/>
<gene>
    <name evidence="1" type="ORF">EG339_18825</name>
</gene>
<keyword evidence="2" id="KW-1185">Reference proteome</keyword>
<dbReference type="EMBL" id="CP033932">
    <property type="protein sequence ID" value="AZB26494.1"/>
    <property type="molecule type" value="Genomic_DNA"/>
</dbReference>
<evidence type="ECO:0000313" key="2">
    <source>
        <dbReference type="Proteomes" id="UP000271193"/>
    </source>
</evidence>
<dbReference type="GeneID" id="99066863"/>
<organism evidence="1 2">
    <name type="scientific">Chryseobacterium bernardetii</name>
    <dbReference type="NCBI Taxonomy" id="1241978"/>
    <lineage>
        <taxon>Bacteria</taxon>
        <taxon>Pseudomonadati</taxon>
        <taxon>Bacteroidota</taxon>
        <taxon>Flavobacteriia</taxon>
        <taxon>Flavobacteriales</taxon>
        <taxon>Weeksellaceae</taxon>
        <taxon>Chryseobacterium group</taxon>
        <taxon>Chryseobacterium</taxon>
    </lineage>
</organism>
<dbReference type="RefSeq" id="WP_123871422.1">
    <property type="nucleotide sequence ID" value="NZ_CP033932.1"/>
</dbReference>
<accession>A0A3G6TJP6</accession>
<name>A0A3G6TJP6_9FLAO</name>
<dbReference type="AlphaFoldDB" id="A0A3G6TJP6"/>
<dbReference type="Proteomes" id="UP000271193">
    <property type="component" value="Chromosome"/>
</dbReference>